<reference evidence="1 2" key="1">
    <citation type="submission" date="2024-05" db="EMBL/GenBank/DDBJ databases">
        <authorList>
            <person name="Wallberg A."/>
        </authorList>
    </citation>
    <scope>NUCLEOTIDE SEQUENCE [LARGE SCALE GENOMIC DNA]</scope>
</reference>
<dbReference type="Proteomes" id="UP001497623">
    <property type="component" value="Unassembled WGS sequence"/>
</dbReference>
<dbReference type="EMBL" id="CAXKWB010018092">
    <property type="protein sequence ID" value="CAL4120249.1"/>
    <property type="molecule type" value="Genomic_DNA"/>
</dbReference>
<sequence length="216" mass="24853">MPKIITSGSESGYSTFEGSQTCTDCPNHVELIKHLRGIINKQADCPNHVELIKHLRGIINKQAETINKQAEDLRLFRNQQSEKEYHDTYENKPLNHEVNEVNDITYSEISDLKSDEKAININKEFLQTVHKTLNDEHRLAFTNQNETLNLIGNTLKDMVDLSFVNNKVQSVPRLTLRIVRSKDGSGLYIVSNFIKKVERLDDRFRKISFSINVTVL</sequence>
<gene>
    <name evidence="1" type="ORF">MNOR_LOCUS21970</name>
</gene>
<protein>
    <submittedName>
        <fullName evidence="1">Uncharacterized protein</fullName>
    </submittedName>
</protein>
<evidence type="ECO:0000313" key="2">
    <source>
        <dbReference type="Proteomes" id="UP001497623"/>
    </source>
</evidence>
<evidence type="ECO:0000313" key="1">
    <source>
        <dbReference type="EMBL" id="CAL4120249.1"/>
    </source>
</evidence>
<organism evidence="1 2">
    <name type="scientific">Meganyctiphanes norvegica</name>
    <name type="common">Northern krill</name>
    <name type="synonym">Thysanopoda norvegica</name>
    <dbReference type="NCBI Taxonomy" id="48144"/>
    <lineage>
        <taxon>Eukaryota</taxon>
        <taxon>Metazoa</taxon>
        <taxon>Ecdysozoa</taxon>
        <taxon>Arthropoda</taxon>
        <taxon>Crustacea</taxon>
        <taxon>Multicrustacea</taxon>
        <taxon>Malacostraca</taxon>
        <taxon>Eumalacostraca</taxon>
        <taxon>Eucarida</taxon>
        <taxon>Euphausiacea</taxon>
        <taxon>Euphausiidae</taxon>
        <taxon>Meganyctiphanes</taxon>
    </lineage>
</organism>
<dbReference type="AlphaFoldDB" id="A0AAV2RCX5"/>
<keyword evidence="2" id="KW-1185">Reference proteome</keyword>
<name>A0AAV2RCX5_MEGNR</name>
<accession>A0AAV2RCX5</accession>
<proteinExistence type="predicted"/>
<comment type="caution">
    <text evidence="1">The sequence shown here is derived from an EMBL/GenBank/DDBJ whole genome shotgun (WGS) entry which is preliminary data.</text>
</comment>